<dbReference type="InterPro" id="IPR014349">
    <property type="entry name" value="Rieske_Fe-S_prot"/>
</dbReference>
<keyword evidence="2" id="KW-0479">Metal-binding</keyword>
<protein>
    <submittedName>
        <fullName evidence="9">Rieske (2Fe-2S) domain protein</fullName>
    </submittedName>
</protein>
<dbReference type="Proteomes" id="UP000000323">
    <property type="component" value="Chromosome 2"/>
</dbReference>
<evidence type="ECO:0000256" key="2">
    <source>
        <dbReference type="ARBA" id="ARBA00022723"/>
    </source>
</evidence>
<evidence type="ECO:0000313" key="10">
    <source>
        <dbReference type="Proteomes" id="UP000000323"/>
    </source>
</evidence>
<dbReference type="KEGG" id="ttr:Tter_2537"/>
<dbReference type="PROSITE" id="PS51296">
    <property type="entry name" value="RIESKE"/>
    <property type="match status" value="1"/>
</dbReference>
<name>D1CI55_THET1</name>
<dbReference type="InterPro" id="IPR017941">
    <property type="entry name" value="Rieske_2Fe-2S"/>
</dbReference>
<evidence type="ECO:0000259" key="8">
    <source>
        <dbReference type="PROSITE" id="PS51296"/>
    </source>
</evidence>
<dbReference type="HOGENOM" id="CLU_055690_1_3_0"/>
<dbReference type="EMBL" id="CP001826">
    <property type="protein sequence ID" value="ACZ43426.1"/>
    <property type="molecule type" value="Genomic_DNA"/>
</dbReference>
<keyword evidence="1" id="KW-0001">2Fe-2S</keyword>
<dbReference type="GO" id="GO:0016705">
    <property type="term" value="F:oxidoreductase activity, acting on paired donors, with incorporation or reduction of molecular oxygen"/>
    <property type="evidence" value="ECO:0007669"/>
    <property type="project" value="UniProtKB-ARBA"/>
</dbReference>
<dbReference type="STRING" id="525904.Tter_2537"/>
<feature type="transmembrane region" description="Helical" evidence="7">
    <location>
        <begin position="40"/>
        <end position="64"/>
    </location>
</feature>
<reference evidence="10" key="1">
    <citation type="journal article" date="2010" name="Stand. Genomic Sci.">
        <title>Complete genome sequence of 'Thermobaculum terrenum' type strain (YNP1).</title>
        <authorList>
            <person name="Kiss H."/>
            <person name="Cleland D."/>
            <person name="Lapidus A."/>
            <person name="Lucas S."/>
            <person name="Glavina Del Rio T."/>
            <person name="Nolan M."/>
            <person name="Tice H."/>
            <person name="Han C."/>
            <person name="Goodwin L."/>
            <person name="Pitluck S."/>
            <person name="Liolios K."/>
            <person name="Ivanova N."/>
            <person name="Mavromatis K."/>
            <person name="Ovchinnikova G."/>
            <person name="Pati A."/>
            <person name="Chen A."/>
            <person name="Palaniappan K."/>
            <person name="Land M."/>
            <person name="Hauser L."/>
            <person name="Chang Y."/>
            <person name="Jeffries C."/>
            <person name="Lu M."/>
            <person name="Brettin T."/>
            <person name="Detter J."/>
            <person name="Goker M."/>
            <person name="Tindall B."/>
            <person name="Beck B."/>
            <person name="McDermott T."/>
            <person name="Woyke T."/>
            <person name="Bristow J."/>
            <person name="Eisen J."/>
            <person name="Markowitz V."/>
            <person name="Hugenholtz P."/>
            <person name="Kyrpides N."/>
            <person name="Klenk H."/>
            <person name="Cheng J."/>
        </authorList>
    </citation>
    <scope>NUCLEOTIDE SEQUENCE [LARGE SCALE GENOMIC DNA]</scope>
    <source>
        <strain evidence="10">ATCC BAA-798 / YNP1</strain>
    </source>
</reference>
<comment type="cofactor">
    <cofactor evidence="6">
        <name>[2Fe-2S] cluster</name>
        <dbReference type="ChEBI" id="CHEBI:190135"/>
    </cofactor>
</comment>
<dbReference type="GO" id="GO:0016020">
    <property type="term" value="C:membrane"/>
    <property type="evidence" value="ECO:0007669"/>
    <property type="project" value="InterPro"/>
</dbReference>
<evidence type="ECO:0000256" key="5">
    <source>
        <dbReference type="ARBA" id="ARBA00023157"/>
    </source>
</evidence>
<keyword evidence="7" id="KW-0812">Transmembrane</keyword>
<dbReference type="AlphaFoldDB" id="D1CI55"/>
<keyword evidence="10" id="KW-1185">Reference proteome</keyword>
<dbReference type="PANTHER" id="PTHR10134">
    <property type="entry name" value="CYTOCHROME B-C1 COMPLEX SUBUNIT RIESKE, MITOCHONDRIAL"/>
    <property type="match status" value="1"/>
</dbReference>
<dbReference type="eggNOG" id="COG0723">
    <property type="taxonomic scope" value="Bacteria"/>
</dbReference>
<dbReference type="Gene3D" id="2.102.10.10">
    <property type="entry name" value="Rieske [2Fe-2S] iron-sulphur domain"/>
    <property type="match status" value="1"/>
</dbReference>
<evidence type="ECO:0000256" key="7">
    <source>
        <dbReference type="SAM" id="Phobius"/>
    </source>
</evidence>
<dbReference type="GO" id="GO:0046872">
    <property type="term" value="F:metal ion binding"/>
    <property type="evidence" value="ECO:0007669"/>
    <property type="project" value="UniProtKB-KW"/>
</dbReference>
<evidence type="ECO:0000256" key="4">
    <source>
        <dbReference type="ARBA" id="ARBA00023014"/>
    </source>
</evidence>
<feature type="domain" description="Rieske" evidence="8">
    <location>
        <begin position="73"/>
        <end position="170"/>
    </location>
</feature>
<dbReference type="GO" id="GO:0051537">
    <property type="term" value="F:2 iron, 2 sulfur cluster binding"/>
    <property type="evidence" value="ECO:0007669"/>
    <property type="project" value="UniProtKB-KW"/>
</dbReference>
<organism evidence="9 10">
    <name type="scientific">Thermobaculum terrenum (strain ATCC BAA-798 / CCMEE 7001 / YNP1)</name>
    <dbReference type="NCBI Taxonomy" id="525904"/>
    <lineage>
        <taxon>Bacteria</taxon>
        <taxon>Bacillati</taxon>
        <taxon>Chloroflexota</taxon>
        <taxon>Chloroflexia</taxon>
        <taxon>Candidatus Thermobaculales</taxon>
        <taxon>Candidatus Thermobaculaceae</taxon>
        <taxon>Thermobaculum</taxon>
    </lineage>
</organism>
<dbReference type="GO" id="GO:0004497">
    <property type="term" value="F:monooxygenase activity"/>
    <property type="evidence" value="ECO:0007669"/>
    <property type="project" value="UniProtKB-ARBA"/>
</dbReference>
<keyword evidence="5" id="KW-1015">Disulfide bond</keyword>
<dbReference type="SUPFAM" id="SSF50022">
    <property type="entry name" value="ISP domain"/>
    <property type="match status" value="1"/>
</dbReference>
<keyword evidence="7" id="KW-0472">Membrane</keyword>
<evidence type="ECO:0000256" key="3">
    <source>
        <dbReference type="ARBA" id="ARBA00023004"/>
    </source>
</evidence>
<evidence type="ECO:0000313" key="9">
    <source>
        <dbReference type="EMBL" id="ACZ43426.1"/>
    </source>
</evidence>
<evidence type="ECO:0000256" key="1">
    <source>
        <dbReference type="ARBA" id="ARBA00022714"/>
    </source>
</evidence>
<dbReference type="OrthoDB" id="9802613at2"/>
<dbReference type="InterPro" id="IPR005805">
    <property type="entry name" value="Rieske_Fe-S_prot_C"/>
</dbReference>
<keyword evidence="3" id="KW-0408">Iron</keyword>
<sequence length="175" mass="19774">MGAVIGRDPRSQETRARGDRWRSEFPYHWDADDLVSRRELLFFAVYTSGALFVSTLLLAVLGLLQRPRRHAPKLIARVGDLQEGRAIYFNYPGPDDQAMLLYLPGGTLVAYSQRCTHLSCAVYYQADRRRLYCPCHDGVFDPATGEPVAGPPPRRLPRIKLRRRGDAIYAVGVEV</sequence>
<dbReference type="InterPro" id="IPR036922">
    <property type="entry name" value="Rieske_2Fe-2S_sf"/>
</dbReference>
<keyword evidence="4" id="KW-0411">Iron-sulfur</keyword>
<accession>D1CI55</accession>
<keyword evidence="7" id="KW-1133">Transmembrane helix</keyword>
<gene>
    <name evidence="9" type="ordered locus">Tter_2537</name>
</gene>
<proteinExistence type="predicted"/>
<evidence type="ECO:0000256" key="6">
    <source>
        <dbReference type="ARBA" id="ARBA00034078"/>
    </source>
</evidence>
<dbReference type="Pfam" id="PF00355">
    <property type="entry name" value="Rieske"/>
    <property type="match status" value="1"/>
</dbReference>
<dbReference type="PRINTS" id="PR00162">
    <property type="entry name" value="RIESKE"/>
</dbReference>